<evidence type="ECO:0000313" key="3">
    <source>
        <dbReference type="Proteomes" id="UP000183809"/>
    </source>
</evidence>
<name>A0A1J9RYC7_9PEZI</name>
<gene>
    <name evidence="2" type="ORF">BKCO1_600043</name>
</gene>
<evidence type="ECO:0000313" key="2">
    <source>
        <dbReference type="EMBL" id="OJD37667.1"/>
    </source>
</evidence>
<keyword evidence="3" id="KW-1185">Reference proteome</keyword>
<protein>
    <submittedName>
        <fullName evidence="2">Uncharacterized protein</fullName>
    </submittedName>
</protein>
<organism evidence="2 3">
    <name type="scientific">Diplodia corticola</name>
    <dbReference type="NCBI Taxonomy" id="236234"/>
    <lineage>
        <taxon>Eukaryota</taxon>
        <taxon>Fungi</taxon>
        <taxon>Dikarya</taxon>
        <taxon>Ascomycota</taxon>
        <taxon>Pezizomycotina</taxon>
        <taxon>Dothideomycetes</taxon>
        <taxon>Dothideomycetes incertae sedis</taxon>
        <taxon>Botryosphaeriales</taxon>
        <taxon>Botryosphaeriaceae</taxon>
        <taxon>Diplodia</taxon>
    </lineage>
</organism>
<dbReference type="AlphaFoldDB" id="A0A1J9RYC7"/>
<proteinExistence type="predicted"/>
<feature type="region of interest" description="Disordered" evidence="1">
    <location>
        <begin position="189"/>
        <end position="208"/>
    </location>
</feature>
<dbReference type="RefSeq" id="XP_020133782.1">
    <property type="nucleotide sequence ID" value="XM_020277912.1"/>
</dbReference>
<sequence>MSSYSKFGGENPYEESQHFHWKPQGTVTDKMVWVLDRYSREKAEAKSKMAKLDRLLEMTTEMFDSLVANPATDTPDSTEFLQTYYLHVHRARSFYHSVTPSPEQQQQLLPHDTRERRLGAAVTDTLHSFPAHVPGRSNAGLVEESLRDMDRNAMRGRCEAEAYVAKVLGLAPVVVGFWRGVWGAAAAEEVQGEKKKKKGGGGGGGEDGELLEVRKMEAMAEKMEGEAKGIAEVEGLGVAESAAAVAVQGELGGGGRVAAEQKKKKVEEVMKVEVEGVELGVEGPINSVAAVADPSPAEEESAGWMAKLVVGGDGQAKTV</sequence>
<dbReference type="Proteomes" id="UP000183809">
    <property type="component" value="Unassembled WGS sequence"/>
</dbReference>
<reference evidence="2 3" key="1">
    <citation type="submission" date="2016-10" db="EMBL/GenBank/DDBJ databases">
        <title>Proteomics and genomics reveal pathogen-plant mechanisms compatible with a hemibiotrophic lifestyle of Diplodia corticola.</title>
        <authorList>
            <person name="Fernandes I."/>
            <person name="De Jonge R."/>
            <person name="Van De Peer Y."/>
            <person name="Devreese B."/>
            <person name="Alves A."/>
            <person name="Esteves A.C."/>
        </authorList>
    </citation>
    <scope>NUCLEOTIDE SEQUENCE [LARGE SCALE GENOMIC DNA]</scope>
    <source>
        <strain evidence="2 3">CBS 112549</strain>
    </source>
</reference>
<accession>A0A1J9RYC7</accession>
<dbReference type="GeneID" id="31018173"/>
<dbReference type="EMBL" id="MNUE01000006">
    <property type="protein sequence ID" value="OJD37667.1"/>
    <property type="molecule type" value="Genomic_DNA"/>
</dbReference>
<evidence type="ECO:0000256" key="1">
    <source>
        <dbReference type="SAM" id="MobiDB-lite"/>
    </source>
</evidence>
<comment type="caution">
    <text evidence="2">The sequence shown here is derived from an EMBL/GenBank/DDBJ whole genome shotgun (WGS) entry which is preliminary data.</text>
</comment>